<comment type="caution">
    <text evidence="2">The sequence shown here is derived from an EMBL/GenBank/DDBJ whole genome shotgun (WGS) entry which is preliminary data.</text>
</comment>
<dbReference type="AlphaFoldDB" id="A0A497Y796"/>
<dbReference type="OrthoDB" id="1907165at2"/>
<dbReference type="SUPFAM" id="SSF69255">
    <property type="entry name" value="gp5 N-terminal domain-like"/>
    <property type="match status" value="1"/>
</dbReference>
<evidence type="ECO:0000313" key="4">
    <source>
        <dbReference type="Proteomes" id="UP000273898"/>
    </source>
</evidence>
<reference evidence="2 4" key="1">
    <citation type="submission" date="2018-10" db="EMBL/GenBank/DDBJ databases">
        <title>Genomic Encyclopedia of Archaeal and Bacterial Type Strains, Phase II (KMG-II): from individual species to whole genera.</title>
        <authorList>
            <person name="Goeker M."/>
        </authorList>
    </citation>
    <scope>NUCLEOTIDE SEQUENCE [LARGE SCALE GENOMIC DNA]</scope>
    <source>
        <strain evidence="2 4">DSM 19624</strain>
    </source>
</reference>
<reference evidence="3 5" key="2">
    <citation type="submission" date="2019-03" db="EMBL/GenBank/DDBJ databases">
        <authorList>
            <person name="He R.-H."/>
        </authorList>
    </citation>
    <scope>NUCLEOTIDE SEQUENCE [LARGE SCALE GENOMIC DNA]</scope>
    <source>
        <strain evidence="3 5">DSM 19624</strain>
    </source>
</reference>
<feature type="domain" description="Gp5/Type VI secretion system Vgr protein OB-fold" evidence="1">
    <location>
        <begin position="371"/>
        <end position="445"/>
    </location>
</feature>
<accession>A0A497Y796</accession>
<evidence type="ECO:0000313" key="2">
    <source>
        <dbReference type="EMBL" id="RLJ79424.1"/>
    </source>
</evidence>
<dbReference type="EMBL" id="SOPX01000002">
    <property type="protein sequence ID" value="TFB30772.1"/>
    <property type="molecule type" value="Genomic_DNA"/>
</dbReference>
<dbReference type="RefSeq" id="WP_121282018.1">
    <property type="nucleotide sequence ID" value="NZ_RCCK01000010.1"/>
</dbReference>
<dbReference type="Gene3D" id="2.40.50.230">
    <property type="entry name" value="Gp5 N-terminal domain"/>
    <property type="match status" value="1"/>
</dbReference>
<proteinExistence type="predicted"/>
<evidence type="ECO:0000259" key="1">
    <source>
        <dbReference type="Pfam" id="PF04717"/>
    </source>
</evidence>
<evidence type="ECO:0000313" key="3">
    <source>
        <dbReference type="EMBL" id="TFB30772.1"/>
    </source>
</evidence>
<protein>
    <recommendedName>
        <fullName evidence="1">Gp5/Type VI secretion system Vgr protein OB-fold domain-containing protein</fullName>
    </recommendedName>
</protein>
<dbReference type="InterPro" id="IPR006531">
    <property type="entry name" value="Gp5/Vgr_OB"/>
</dbReference>
<dbReference type="EMBL" id="RCCK01000010">
    <property type="protein sequence ID" value="RLJ79424.1"/>
    <property type="molecule type" value="Genomic_DNA"/>
</dbReference>
<name>A0A497Y796_9SPHI</name>
<dbReference type="InterPro" id="IPR037026">
    <property type="entry name" value="Vgr_OB-fold_dom_sf"/>
</dbReference>
<gene>
    <name evidence="2" type="ORF">BCL90_0117</name>
    <name evidence="3" type="ORF">E3V97_09035</name>
</gene>
<dbReference type="Pfam" id="PF04717">
    <property type="entry name" value="Phage_base_V"/>
    <property type="match status" value="1"/>
</dbReference>
<dbReference type="SUPFAM" id="SSF69279">
    <property type="entry name" value="Phage tail proteins"/>
    <property type="match status" value="1"/>
</dbReference>
<evidence type="ECO:0000313" key="5">
    <source>
        <dbReference type="Proteomes" id="UP000297429"/>
    </source>
</evidence>
<organism evidence="2 4">
    <name type="scientific">Pedobacter alluvionis</name>
    <dbReference type="NCBI Taxonomy" id="475253"/>
    <lineage>
        <taxon>Bacteria</taxon>
        <taxon>Pseudomonadati</taxon>
        <taxon>Bacteroidota</taxon>
        <taxon>Sphingobacteriia</taxon>
        <taxon>Sphingobacteriales</taxon>
        <taxon>Sphingobacteriaceae</taxon>
        <taxon>Pedobacter</taxon>
    </lineage>
</organism>
<dbReference type="Proteomes" id="UP000297429">
    <property type="component" value="Unassembled WGS sequence"/>
</dbReference>
<dbReference type="Proteomes" id="UP000273898">
    <property type="component" value="Unassembled WGS sequence"/>
</dbReference>
<keyword evidence="5" id="KW-1185">Reference proteome</keyword>
<sequence length="550" mass="60229">MSSITYTITSDNKAMPAGYNLLSISVSNEVNRISYAEMVLIDGDYSKLEYSISDGDFFDPGKKISISIREEGQSEKEKVIFKGLVITQSLRYDQGNSLLTVEMSDEAIRMTTIKQSDVFKNIKDSELIAKLIFNSRIGKGKVDETKFKHESIVQYHCTNWDMLLSRADVNGLLVTAVNGSISARAPKLSTPSVKTFKLGVDVIYDLDLKLDISNQYAGIQTNTWNDTNHSVVGKSDIPSFDLTQGTLKAAGIKKISGDKPEQLLALVPLSAEEENAWGEARMLRTRLSMLKGSFKVDGITSLNLMDNINLEGMGLKFAGVTMITGIRHEVTENGWFTHLQFGLGADWLSGTTPLTALPASGLLPGINGLQTAIVEAIELDASERARVKVRMFGVAGADKVVWARMATLDAGHKRGTFFWPEKDDEVVLGFINDDPRYPVILGSLYGSKNTAPVEWDDTNARKGFLSKTGLMLLFNDDAQQITISASDKSYIIISEGRKAIEINDVNGNNITLNSDGVVINAAENLVIEAKGDVSIKGKTVKIEGNKIEFK</sequence>